<protein>
    <recommendedName>
        <fullName evidence="7">Ribosomal RNA small subunit methyltransferase A</fullName>
        <ecNumber evidence="7">2.1.1.182</ecNumber>
    </recommendedName>
    <alternativeName>
        <fullName evidence="7">16S rRNA (adenine(1518)-N(6)/adenine(1519)-N(6))-dimethyltransferase</fullName>
    </alternativeName>
    <alternativeName>
        <fullName evidence="7">16S rRNA dimethyladenosine transferase</fullName>
    </alternativeName>
    <alternativeName>
        <fullName evidence="7">16S rRNA dimethylase</fullName>
    </alternativeName>
    <alternativeName>
        <fullName evidence="7">S-adenosylmethionine-6-N', N'-adenosyl(rRNA) dimethyltransferase</fullName>
    </alternativeName>
</protein>
<comment type="subcellular location">
    <subcellularLocation>
        <location evidence="7">Cytoplasm</location>
    </subcellularLocation>
</comment>
<evidence type="ECO:0000256" key="8">
    <source>
        <dbReference type="PROSITE-ProRule" id="PRU01026"/>
    </source>
</evidence>
<dbReference type="PROSITE" id="PS01131">
    <property type="entry name" value="RRNA_A_DIMETH"/>
    <property type="match status" value="1"/>
</dbReference>
<keyword evidence="1 7" id="KW-0963">Cytoplasm</keyword>
<keyword evidence="2 7" id="KW-0698">rRNA processing</keyword>
<evidence type="ECO:0000256" key="1">
    <source>
        <dbReference type="ARBA" id="ARBA00022490"/>
    </source>
</evidence>
<feature type="binding site" evidence="7 8">
    <location>
        <position position="77"/>
    </location>
    <ligand>
        <name>S-adenosyl-L-methionine</name>
        <dbReference type="ChEBI" id="CHEBI:59789"/>
    </ligand>
</feature>
<dbReference type="Gene3D" id="1.10.8.100">
    <property type="entry name" value="Ribosomal RNA adenine dimethylase-like, domain 2"/>
    <property type="match status" value="1"/>
</dbReference>
<keyword evidence="3 7" id="KW-0489">Methyltransferase</keyword>
<keyword evidence="11" id="KW-1185">Reference proteome</keyword>
<dbReference type="GO" id="GO:0052908">
    <property type="term" value="F:16S rRNA (adenine(1518)-N(6)/adenine(1519)-N(6))-dimethyltransferase activity"/>
    <property type="evidence" value="ECO:0007669"/>
    <property type="project" value="UniProtKB-EC"/>
</dbReference>
<dbReference type="EC" id="2.1.1.182" evidence="7"/>
<evidence type="ECO:0000259" key="9">
    <source>
        <dbReference type="SMART" id="SM00650"/>
    </source>
</evidence>
<dbReference type="InterPro" id="IPR020596">
    <property type="entry name" value="rRNA_Ade_Mease_Trfase_CS"/>
</dbReference>
<feature type="binding site" evidence="7 8">
    <location>
        <position position="47"/>
    </location>
    <ligand>
        <name>S-adenosyl-L-methionine</name>
        <dbReference type="ChEBI" id="CHEBI:59789"/>
    </ligand>
</feature>
<dbReference type="InterPro" id="IPR001737">
    <property type="entry name" value="KsgA/Erm"/>
</dbReference>
<feature type="binding site" evidence="7 8">
    <location>
        <position position="149"/>
    </location>
    <ligand>
        <name>S-adenosyl-L-methionine</name>
        <dbReference type="ChEBI" id="CHEBI:59789"/>
    </ligand>
</feature>
<organism evidence="10 11">
    <name type="scientific">Tistrella arctica</name>
    <dbReference type="NCBI Taxonomy" id="3133430"/>
    <lineage>
        <taxon>Bacteria</taxon>
        <taxon>Pseudomonadati</taxon>
        <taxon>Pseudomonadota</taxon>
        <taxon>Alphaproteobacteria</taxon>
        <taxon>Geminicoccales</taxon>
        <taxon>Geminicoccaceae</taxon>
        <taxon>Tistrella</taxon>
    </lineage>
</organism>
<evidence type="ECO:0000256" key="6">
    <source>
        <dbReference type="ARBA" id="ARBA00022884"/>
    </source>
</evidence>
<comment type="function">
    <text evidence="7">Specifically dimethylates two adjacent adenosines (A1518 and A1519) in the loop of a conserved hairpin near the 3'-end of 16S rRNA in the 30S particle. May play a critical role in biogenesis of 30S subunits.</text>
</comment>
<dbReference type="SMART" id="SM00650">
    <property type="entry name" value="rADc"/>
    <property type="match status" value="1"/>
</dbReference>
<dbReference type="Pfam" id="PF00398">
    <property type="entry name" value="RrnaAD"/>
    <property type="match status" value="1"/>
</dbReference>
<evidence type="ECO:0000256" key="4">
    <source>
        <dbReference type="ARBA" id="ARBA00022679"/>
    </source>
</evidence>
<dbReference type="SUPFAM" id="SSF53335">
    <property type="entry name" value="S-adenosyl-L-methionine-dependent methyltransferases"/>
    <property type="match status" value="1"/>
</dbReference>
<feature type="binding site" evidence="7 8">
    <location>
        <position position="99"/>
    </location>
    <ligand>
        <name>S-adenosyl-L-methionine</name>
        <dbReference type="ChEBI" id="CHEBI:59789"/>
    </ligand>
</feature>
<sequence>MTDEFSSTGPAAVTVPDDTAARLEALPPLRDVIAANGLDARKSLGQHFLLDLNLTRRIARLAEGRGGLAGGTVIEVGPGPGGLTRGLLAGPAARVIAIERDARAVQALQPLVEAFPGRFSIIEADALTMDPGALLDAAGDPGRCWIASNLPYNISTQLTVQWAERPDRIAGMVLMYQKEVADRLIAEPGGRDYGRLSVLAQWRFRIAKGFDIGPRAFTPPPKVTSTVLIYETRPEPLAPADLRLLSAVTAAGFGQRRKMLRQSLKGLGDAEALLAAAGIEPTRRAETVSVEGFCALARALASRDPAQMD</sequence>
<keyword evidence="4 7" id="KW-0808">Transferase</keyword>
<dbReference type="NCBIfam" id="TIGR00755">
    <property type="entry name" value="ksgA"/>
    <property type="match status" value="1"/>
</dbReference>
<evidence type="ECO:0000256" key="7">
    <source>
        <dbReference type="HAMAP-Rule" id="MF_00607"/>
    </source>
</evidence>
<evidence type="ECO:0000256" key="2">
    <source>
        <dbReference type="ARBA" id="ARBA00022552"/>
    </source>
</evidence>
<dbReference type="InterPro" id="IPR029063">
    <property type="entry name" value="SAM-dependent_MTases_sf"/>
</dbReference>
<dbReference type="PROSITE" id="PS51689">
    <property type="entry name" value="SAM_RNA_A_N6_MT"/>
    <property type="match status" value="1"/>
</dbReference>
<dbReference type="Proteomes" id="UP001413721">
    <property type="component" value="Unassembled WGS sequence"/>
</dbReference>
<dbReference type="RefSeq" id="WP_345931256.1">
    <property type="nucleotide sequence ID" value="NZ_JBBKTV010000001.1"/>
</dbReference>
<dbReference type="HAMAP" id="MF_00607">
    <property type="entry name" value="16SrRNA_methyltr_A"/>
    <property type="match status" value="1"/>
</dbReference>
<feature type="binding site" evidence="7 8">
    <location>
        <position position="49"/>
    </location>
    <ligand>
        <name>S-adenosyl-L-methionine</name>
        <dbReference type="ChEBI" id="CHEBI:59789"/>
    </ligand>
</feature>
<dbReference type="CDD" id="cd02440">
    <property type="entry name" value="AdoMet_MTases"/>
    <property type="match status" value="1"/>
</dbReference>
<evidence type="ECO:0000313" key="10">
    <source>
        <dbReference type="EMBL" id="MEN2987076.1"/>
    </source>
</evidence>
<feature type="binding site" evidence="7 8">
    <location>
        <position position="125"/>
    </location>
    <ligand>
        <name>S-adenosyl-L-methionine</name>
        <dbReference type="ChEBI" id="CHEBI:59789"/>
    </ligand>
</feature>
<proteinExistence type="inferred from homology"/>
<reference evidence="10 11" key="1">
    <citation type="submission" date="2024-03" db="EMBL/GenBank/DDBJ databases">
        <title>High-quality draft genome sequencing of Tistrella sp. BH-R2-4.</title>
        <authorList>
            <person name="Dong C."/>
        </authorList>
    </citation>
    <scope>NUCLEOTIDE SEQUENCE [LARGE SCALE GENOMIC DNA]</scope>
    <source>
        <strain evidence="10 11">BH-R2-4</strain>
    </source>
</reference>
<dbReference type="Gene3D" id="3.40.50.150">
    <property type="entry name" value="Vaccinia Virus protein VP39"/>
    <property type="match status" value="1"/>
</dbReference>
<dbReference type="EMBL" id="JBBKTW010000001">
    <property type="protein sequence ID" value="MEN2987076.1"/>
    <property type="molecule type" value="Genomic_DNA"/>
</dbReference>
<dbReference type="InterPro" id="IPR011530">
    <property type="entry name" value="rRNA_adenine_dimethylase"/>
</dbReference>
<evidence type="ECO:0000256" key="5">
    <source>
        <dbReference type="ARBA" id="ARBA00022691"/>
    </source>
</evidence>
<dbReference type="PANTHER" id="PTHR11727">
    <property type="entry name" value="DIMETHYLADENOSINE TRANSFERASE"/>
    <property type="match status" value="1"/>
</dbReference>
<dbReference type="PANTHER" id="PTHR11727:SF7">
    <property type="entry name" value="DIMETHYLADENOSINE TRANSFERASE-RELATED"/>
    <property type="match status" value="1"/>
</dbReference>
<evidence type="ECO:0000313" key="11">
    <source>
        <dbReference type="Proteomes" id="UP001413721"/>
    </source>
</evidence>
<accession>A0ABU9YE75</accession>
<gene>
    <name evidence="7 10" type="primary">rsmA</name>
    <name evidence="7" type="synonym">ksgA</name>
    <name evidence="10" type="ORF">WG926_02090</name>
</gene>
<comment type="similarity">
    <text evidence="7">Belongs to the class I-like SAM-binding methyltransferase superfamily. rRNA adenine N(6)-methyltransferase family. RsmA subfamily.</text>
</comment>
<keyword evidence="6 7" id="KW-0694">RNA-binding</keyword>
<comment type="caution">
    <text evidence="10">The sequence shown here is derived from an EMBL/GenBank/DDBJ whole genome shotgun (WGS) entry which is preliminary data.</text>
</comment>
<comment type="catalytic activity">
    <reaction evidence="7">
        <text>adenosine(1518)/adenosine(1519) in 16S rRNA + 4 S-adenosyl-L-methionine = N(6)-dimethyladenosine(1518)/N(6)-dimethyladenosine(1519) in 16S rRNA + 4 S-adenosyl-L-homocysteine + 4 H(+)</text>
        <dbReference type="Rhea" id="RHEA:19609"/>
        <dbReference type="Rhea" id="RHEA-COMP:10232"/>
        <dbReference type="Rhea" id="RHEA-COMP:10233"/>
        <dbReference type="ChEBI" id="CHEBI:15378"/>
        <dbReference type="ChEBI" id="CHEBI:57856"/>
        <dbReference type="ChEBI" id="CHEBI:59789"/>
        <dbReference type="ChEBI" id="CHEBI:74411"/>
        <dbReference type="ChEBI" id="CHEBI:74493"/>
        <dbReference type="EC" id="2.1.1.182"/>
    </reaction>
</comment>
<evidence type="ECO:0000256" key="3">
    <source>
        <dbReference type="ARBA" id="ARBA00022603"/>
    </source>
</evidence>
<dbReference type="InterPro" id="IPR023165">
    <property type="entry name" value="rRNA_Ade_diMease-like_C"/>
</dbReference>
<name>A0ABU9YE75_9PROT</name>
<feature type="domain" description="Ribosomal RNA adenine methylase transferase N-terminal" evidence="9">
    <location>
        <begin position="54"/>
        <end position="234"/>
    </location>
</feature>
<dbReference type="InterPro" id="IPR020598">
    <property type="entry name" value="rRNA_Ade_methylase_Trfase_N"/>
</dbReference>
<keyword evidence="5 7" id="KW-0949">S-adenosyl-L-methionine</keyword>